<keyword evidence="2" id="KW-0040">ANK repeat</keyword>
<dbReference type="Pfam" id="PF12796">
    <property type="entry name" value="Ank_2"/>
    <property type="match status" value="3"/>
</dbReference>
<proteinExistence type="predicted"/>
<dbReference type="InterPro" id="IPR002110">
    <property type="entry name" value="Ankyrin_rpt"/>
</dbReference>
<dbReference type="PROSITE" id="PS50297">
    <property type="entry name" value="ANK_REP_REGION"/>
    <property type="match status" value="1"/>
</dbReference>
<dbReference type="PANTHER" id="PTHR24123">
    <property type="entry name" value="ANKYRIN REPEAT-CONTAINING"/>
    <property type="match status" value="1"/>
</dbReference>
<dbReference type="Pfam" id="PF13606">
    <property type="entry name" value="Ank_3"/>
    <property type="match status" value="1"/>
</dbReference>
<protein>
    <submittedName>
        <fullName evidence="3">Ankyrin repeat-containing protein</fullName>
    </submittedName>
</protein>
<sequence length="569" mass="65724">MKSIIEINNSYNDHKIYPCEEGINCSGFTKLMYLVINEKNMYKGYNVIKKYLMKNKDKIDYQNDLGYTALMLAVINYPKKTSLKTINLLLKFESCVTTGNYGGYDAICLAIKNFNVHESLKIIKLLLQYDNEFFDSCFDKVEYPVLYDTIKNINISILQLILDNISDINKKINYNQTYISCAINTQNKNLIRELIKRGCDLTINYDDGYNLLHFCVRNNFYDIYTIKCIINAGCDINKIDECGLSPLMTICKNTKKMPSLEIDIMKVILVVNLLLENGADINLQNEDKERALTFLCKYNNKYSRKIIKILINKGVELDYDTHMTPLITASSYSKGNNKIVELLLKTGANINYYNSSACHALMYACRYAGTTSHISTVKLLLDYGADINSIDYKGQTALMYASKYSHKSSHDDVISLLLDYGADINIISHKKYNALLLSCRVYKTYSNISTILLLLSYGSDYLIKGKYDSTFFSLVRGDELFTCLEIIKIIENSKSCLKKTLKQYMQVIENKFYNPKGFRIKLLNLKWNLESNNMEKIITWENLKLLDYFDIYDLESAKIKIFDNTKYMF</sequence>
<reference evidence="3" key="1">
    <citation type="submission" date="2019-07" db="EMBL/GenBank/DDBJ databases">
        <title>The discovery of a new lineage B mimivirus raises questions about particles surface fibrils.</title>
        <authorList>
            <person name="Silva L.K.S."/>
            <person name="Rodrigues R.A.L."/>
            <person name="Andrade A.C.S.P."/>
            <person name="Hikida H."/>
            <person name="Andreani J."/>
            <person name="Levasseur A."/>
            <person name="La Scola B."/>
            <person name="Abrahao J.S."/>
        </authorList>
    </citation>
    <scope>NUCLEOTIDE SEQUENCE</scope>
    <source>
        <strain evidence="3">B60</strain>
    </source>
</reference>
<dbReference type="PANTHER" id="PTHR24123:SF33">
    <property type="entry name" value="PROTEIN HOS4"/>
    <property type="match status" value="1"/>
</dbReference>
<dbReference type="InterPro" id="IPR051165">
    <property type="entry name" value="Multifunctional_ANK_Repeat"/>
</dbReference>
<accession>A0A6G6ABI0</accession>
<evidence type="ECO:0000256" key="2">
    <source>
        <dbReference type="ARBA" id="ARBA00023043"/>
    </source>
</evidence>
<dbReference type="EMBL" id="MN175499">
    <property type="protein sequence ID" value="QID05761.1"/>
    <property type="molecule type" value="Genomic_DNA"/>
</dbReference>
<name>A0A6G6ABI0_9VIRU</name>
<keyword evidence="1" id="KW-0677">Repeat</keyword>
<organism evidence="3">
    <name type="scientific">Borely moumouvirus</name>
    <dbReference type="NCBI Taxonomy" id="2712067"/>
    <lineage>
        <taxon>Viruses</taxon>
        <taxon>Varidnaviria</taxon>
        <taxon>Bamfordvirae</taxon>
        <taxon>Nucleocytoviricota</taxon>
        <taxon>Megaviricetes</taxon>
        <taxon>Imitervirales</taxon>
        <taxon>Mimiviridae</taxon>
        <taxon>Megamimivirinae</taxon>
        <taxon>Moumouvirus</taxon>
    </lineage>
</organism>
<evidence type="ECO:0000313" key="3">
    <source>
        <dbReference type="EMBL" id="QID05761.1"/>
    </source>
</evidence>
<dbReference type="SUPFAM" id="SSF48403">
    <property type="entry name" value="Ankyrin repeat"/>
    <property type="match status" value="1"/>
</dbReference>
<dbReference type="SMART" id="SM00248">
    <property type="entry name" value="ANK"/>
    <property type="match status" value="11"/>
</dbReference>
<dbReference type="InterPro" id="IPR036770">
    <property type="entry name" value="Ankyrin_rpt-contain_sf"/>
</dbReference>
<dbReference type="Gene3D" id="1.25.40.20">
    <property type="entry name" value="Ankyrin repeat-containing domain"/>
    <property type="match status" value="2"/>
</dbReference>
<dbReference type="PROSITE" id="PS50088">
    <property type="entry name" value="ANK_REPEAT"/>
    <property type="match status" value="3"/>
</dbReference>
<evidence type="ECO:0000256" key="1">
    <source>
        <dbReference type="ARBA" id="ARBA00022737"/>
    </source>
</evidence>